<organism evidence="2 3">
    <name type="scientific">Nephila pilipes</name>
    <name type="common">Giant wood spider</name>
    <name type="synonym">Nephila maculata</name>
    <dbReference type="NCBI Taxonomy" id="299642"/>
    <lineage>
        <taxon>Eukaryota</taxon>
        <taxon>Metazoa</taxon>
        <taxon>Ecdysozoa</taxon>
        <taxon>Arthropoda</taxon>
        <taxon>Chelicerata</taxon>
        <taxon>Arachnida</taxon>
        <taxon>Araneae</taxon>
        <taxon>Araneomorphae</taxon>
        <taxon>Entelegynae</taxon>
        <taxon>Araneoidea</taxon>
        <taxon>Nephilidae</taxon>
        <taxon>Nephila</taxon>
    </lineage>
</organism>
<dbReference type="AlphaFoldDB" id="A0A8X6NHH4"/>
<sequence length="118" mass="13710">MRSKQVCSRLVASYLGKYTRCHKKSEFNPEGVELQQREWPTLANYLLEVEEGLTKGGRKAISLLEGFVIGLIRCIAFSFVYFSPFNSIHVTRGGERRLLILQGFLIIKYFVREEEEKF</sequence>
<keyword evidence="1" id="KW-0812">Transmembrane</keyword>
<keyword evidence="3" id="KW-1185">Reference proteome</keyword>
<dbReference type="Proteomes" id="UP000887013">
    <property type="component" value="Unassembled WGS sequence"/>
</dbReference>
<evidence type="ECO:0000313" key="2">
    <source>
        <dbReference type="EMBL" id="GFT13332.1"/>
    </source>
</evidence>
<protein>
    <submittedName>
        <fullName evidence="2">Uncharacterized protein</fullName>
    </submittedName>
</protein>
<proteinExistence type="predicted"/>
<name>A0A8X6NHH4_NEPPI</name>
<reference evidence="2" key="1">
    <citation type="submission" date="2020-08" db="EMBL/GenBank/DDBJ databases">
        <title>Multicomponent nature underlies the extraordinary mechanical properties of spider dragline silk.</title>
        <authorList>
            <person name="Kono N."/>
            <person name="Nakamura H."/>
            <person name="Mori M."/>
            <person name="Yoshida Y."/>
            <person name="Ohtoshi R."/>
            <person name="Malay A.D."/>
            <person name="Moran D.A.P."/>
            <person name="Tomita M."/>
            <person name="Numata K."/>
            <person name="Arakawa K."/>
        </authorList>
    </citation>
    <scope>NUCLEOTIDE SEQUENCE</scope>
</reference>
<evidence type="ECO:0000256" key="1">
    <source>
        <dbReference type="SAM" id="Phobius"/>
    </source>
</evidence>
<comment type="caution">
    <text evidence="2">The sequence shown here is derived from an EMBL/GenBank/DDBJ whole genome shotgun (WGS) entry which is preliminary data.</text>
</comment>
<keyword evidence="1" id="KW-1133">Transmembrane helix</keyword>
<gene>
    <name evidence="2" type="ORF">NPIL_521251</name>
</gene>
<keyword evidence="1" id="KW-0472">Membrane</keyword>
<feature type="transmembrane region" description="Helical" evidence="1">
    <location>
        <begin position="63"/>
        <end position="82"/>
    </location>
</feature>
<accession>A0A8X6NHH4</accession>
<evidence type="ECO:0000313" key="3">
    <source>
        <dbReference type="Proteomes" id="UP000887013"/>
    </source>
</evidence>
<dbReference type="EMBL" id="BMAW01104236">
    <property type="protein sequence ID" value="GFT13332.1"/>
    <property type="molecule type" value="Genomic_DNA"/>
</dbReference>